<protein>
    <submittedName>
        <fullName evidence="2">ANTAR domain-containing protein</fullName>
    </submittedName>
</protein>
<dbReference type="AlphaFoldDB" id="A0A516R2B8"/>
<sequence length="130" mass="14409">MPEDEECAGRLAALQEEVAQLRRAVDSHAVVDQAIGIVMACGGTRPETAWELLREVSQNTNIKLREIAEHLVRWPRCGGLPEEVRLALGAALRRREVGGGRIRVRAGLREELREAHREGPRETTSACAPR</sequence>
<dbReference type="Proteomes" id="UP000316806">
    <property type="component" value="Chromosome"/>
</dbReference>
<proteinExistence type="predicted"/>
<dbReference type="RefSeq" id="WP_144001380.1">
    <property type="nucleotide sequence ID" value="NZ_CP040916.1"/>
</dbReference>
<dbReference type="SMART" id="SM01012">
    <property type="entry name" value="ANTAR"/>
    <property type="match status" value="1"/>
</dbReference>
<gene>
    <name evidence="2" type="ORF">FH965_03880</name>
</gene>
<evidence type="ECO:0000259" key="1">
    <source>
        <dbReference type="PROSITE" id="PS50921"/>
    </source>
</evidence>
<dbReference type="EMBL" id="CP040916">
    <property type="protein sequence ID" value="QDQ09804.1"/>
    <property type="molecule type" value="Genomic_DNA"/>
</dbReference>
<dbReference type="SUPFAM" id="SSF52172">
    <property type="entry name" value="CheY-like"/>
    <property type="match status" value="1"/>
</dbReference>
<reference evidence="2 3" key="1">
    <citation type="journal article" date="2019" name="J. Ind. Microbiol. Biotechnol.">
        <title>The complete genomic sequence of Streptomyces spectabilis NRRL-2792 and identification of secondary metabolite biosynthetic gene clusters.</title>
        <authorList>
            <person name="Sinha A."/>
            <person name="Phillips-Salemka S."/>
            <person name="Niraula T.A."/>
            <person name="Short K.A."/>
            <person name="Niraula N.P."/>
        </authorList>
    </citation>
    <scope>NUCLEOTIDE SEQUENCE [LARGE SCALE GENOMIC DNA]</scope>
    <source>
        <strain evidence="2 3">NRRL 2792</strain>
    </source>
</reference>
<name>A0A516R2B8_STRST</name>
<organism evidence="2 3">
    <name type="scientific">Streptomyces spectabilis</name>
    <dbReference type="NCBI Taxonomy" id="68270"/>
    <lineage>
        <taxon>Bacteria</taxon>
        <taxon>Bacillati</taxon>
        <taxon>Actinomycetota</taxon>
        <taxon>Actinomycetes</taxon>
        <taxon>Kitasatosporales</taxon>
        <taxon>Streptomycetaceae</taxon>
        <taxon>Streptomyces</taxon>
    </lineage>
</organism>
<dbReference type="Gene3D" id="1.10.10.10">
    <property type="entry name" value="Winged helix-like DNA-binding domain superfamily/Winged helix DNA-binding domain"/>
    <property type="match status" value="1"/>
</dbReference>
<evidence type="ECO:0000313" key="2">
    <source>
        <dbReference type="EMBL" id="QDQ09804.1"/>
    </source>
</evidence>
<evidence type="ECO:0000313" key="3">
    <source>
        <dbReference type="Proteomes" id="UP000316806"/>
    </source>
</evidence>
<dbReference type="GO" id="GO:0003723">
    <property type="term" value="F:RNA binding"/>
    <property type="evidence" value="ECO:0007669"/>
    <property type="project" value="InterPro"/>
</dbReference>
<dbReference type="InterPro" id="IPR036388">
    <property type="entry name" value="WH-like_DNA-bd_sf"/>
</dbReference>
<accession>A0A516R2B8</accession>
<dbReference type="InterPro" id="IPR005561">
    <property type="entry name" value="ANTAR"/>
</dbReference>
<feature type="domain" description="ANTAR" evidence="1">
    <location>
        <begin position="11"/>
        <end position="72"/>
    </location>
</feature>
<dbReference type="Pfam" id="PF03861">
    <property type="entry name" value="ANTAR"/>
    <property type="match status" value="1"/>
</dbReference>
<dbReference type="InterPro" id="IPR011006">
    <property type="entry name" value="CheY-like_superfamily"/>
</dbReference>
<dbReference type="PROSITE" id="PS50921">
    <property type="entry name" value="ANTAR"/>
    <property type="match status" value="1"/>
</dbReference>